<gene>
    <name evidence="1" type="ORF">ABID14_000245</name>
</gene>
<dbReference type="EMBL" id="JBEPMA010000001">
    <property type="protein sequence ID" value="MET3616625.1"/>
    <property type="molecule type" value="Genomic_DNA"/>
</dbReference>
<comment type="caution">
    <text evidence="1">The sequence shown here is derived from an EMBL/GenBank/DDBJ whole genome shotgun (WGS) entry which is preliminary data.</text>
</comment>
<proteinExistence type="predicted"/>
<reference evidence="1 2" key="1">
    <citation type="submission" date="2024-06" db="EMBL/GenBank/DDBJ databases">
        <title>Genomic Encyclopedia of Type Strains, Phase IV (KMG-IV): sequencing the most valuable type-strain genomes for metagenomic binning, comparative biology and taxonomic classification.</title>
        <authorList>
            <person name="Goeker M."/>
        </authorList>
    </citation>
    <scope>NUCLEOTIDE SEQUENCE [LARGE SCALE GENOMIC DNA]</scope>
    <source>
        <strain evidence="1 2">DSM 21460</strain>
    </source>
</reference>
<evidence type="ECO:0000313" key="1">
    <source>
        <dbReference type="EMBL" id="MET3616625.1"/>
    </source>
</evidence>
<keyword evidence="2" id="KW-1185">Reference proteome</keyword>
<dbReference type="RefSeq" id="WP_354366630.1">
    <property type="nucleotide sequence ID" value="NZ_JBEPMA010000001.1"/>
</dbReference>
<organism evidence="1 2">
    <name type="scientific">Peptoniphilus olsenii</name>
    <dbReference type="NCBI Taxonomy" id="411570"/>
    <lineage>
        <taxon>Bacteria</taxon>
        <taxon>Bacillati</taxon>
        <taxon>Bacillota</taxon>
        <taxon>Tissierellia</taxon>
        <taxon>Tissierellales</taxon>
        <taxon>Peptoniphilaceae</taxon>
        <taxon>Peptoniphilus</taxon>
    </lineage>
</organism>
<protein>
    <recommendedName>
        <fullName evidence="3">DNA-binding protein</fullName>
    </recommendedName>
</protein>
<evidence type="ECO:0008006" key="3">
    <source>
        <dbReference type="Google" id="ProtNLM"/>
    </source>
</evidence>
<name>A0ABV2J9P1_9FIRM</name>
<sequence>MANIISFPQFYEKYRDDLNIGRESLRKIAKKPNFPSFKIGKKLMIYEDEIEEYFRNVDKSSLQIR</sequence>
<accession>A0ABV2J9P1</accession>
<dbReference type="Proteomes" id="UP001549162">
    <property type="component" value="Unassembled WGS sequence"/>
</dbReference>
<evidence type="ECO:0000313" key="2">
    <source>
        <dbReference type="Proteomes" id="UP001549162"/>
    </source>
</evidence>